<evidence type="ECO:0000313" key="3">
    <source>
        <dbReference type="WBParaSite" id="HCON_00079970-00001"/>
    </source>
</evidence>
<keyword evidence="2" id="KW-1185">Reference proteome</keyword>
<evidence type="ECO:0000313" key="2">
    <source>
        <dbReference type="Proteomes" id="UP000025227"/>
    </source>
</evidence>
<feature type="region of interest" description="Disordered" evidence="1">
    <location>
        <begin position="41"/>
        <end position="105"/>
    </location>
</feature>
<dbReference type="Proteomes" id="UP000025227">
    <property type="component" value="Unplaced"/>
</dbReference>
<protein>
    <submittedName>
        <fullName evidence="3">Pre-mRNA-splicing factor 38B</fullName>
    </submittedName>
</protein>
<organism evidence="2 3">
    <name type="scientific">Haemonchus contortus</name>
    <name type="common">Barber pole worm</name>
    <dbReference type="NCBI Taxonomy" id="6289"/>
    <lineage>
        <taxon>Eukaryota</taxon>
        <taxon>Metazoa</taxon>
        <taxon>Ecdysozoa</taxon>
        <taxon>Nematoda</taxon>
        <taxon>Chromadorea</taxon>
        <taxon>Rhabditida</taxon>
        <taxon>Rhabditina</taxon>
        <taxon>Rhabditomorpha</taxon>
        <taxon>Strongyloidea</taxon>
        <taxon>Trichostrongylidae</taxon>
        <taxon>Haemonchus</taxon>
    </lineage>
</organism>
<sequence length="105" mass="12441">MGETEKELYDVRKESSEINLLTEKTWQKDRSTDAIDRLKVKRRRLQSKGSRAEEEMRDLESRLERENSGNYRDRRRREGRGRDSVSSYHQGKTRDDSPTTPRPGV</sequence>
<evidence type="ECO:0000256" key="1">
    <source>
        <dbReference type="SAM" id="MobiDB-lite"/>
    </source>
</evidence>
<reference evidence="3" key="1">
    <citation type="submission" date="2020-12" db="UniProtKB">
        <authorList>
            <consortium name="WormBaseParasite"/>
        </authorList>
    </citation>
    <scope>IDENTIFICATION</scope>
    <source>
        <strain evidence="3">MHco3</strain>
    </source>
</reference>
<name>A0A7I4YE04_HAECO</name>
<dbReference type="OMA" id="LTEKTWQ"/>
<dbReference type="AlphaFoldDB" id="A0A7I4YE04"/>
<proteinExistence type="predicted"/>
<accession>A0A7I4YE04</accession>
<feature type="compositionally biased region" description="Basic and acidic residues" evidence="1">
    <location>
        <begin position="50"/>
        <end position="67"/>
    </location>
</feature>
<dbReference type="WBParaSite" id="HCON_00079970-00001">
    <property type="protein sequence ID" value="HCON_00079970-00001"/>
    <property type="gene ID" value="HCON_00079970"/>
</dbReference>